<organism evidence="1 2">
    <name type="scientific">Sulfitobacter mediterraneus</name>
    <dbReference type="NCBI Taxonomy" id="83219"/>
    <lineage>
        <taxon>Bacteria</taxon>
        <taxon>Pseudomonadati</taxon>
        <taxon>Pseudomonadota</taxon>
        <taxon>Alphaproteobacteria</taxon>
        <taxon>Rhodobacterales</taxon>
        <taxon>Roseobacteraceae</taxon>
        <taxon>Sulfitobacter</taxon>
    </lineage>
</organism>
<sequence length="99" mass="10521">MSKTMTHRHLCWDSAANMMPVAAATEPCPQGVLVPNTQQNHDQIAVVYDKGNPPPEITIKEVSGTVHTVLADGVAVAVVARATGPAPRVDEVLLVERSL</sequence>
<accession>A0A061SUY5</accession>
<protein>
    <submittedName>
        <fullName evidence="1">Uncharacterized protein</fullName>
    </submittedName>
</protein>
<comment type="caution">
    <text evidence="1">The sequence shown here is derived from an EMBL/GenBank/DDBJ whole genome shotgun (WGS) entry which is preliminary data.</text>
</comment>
<name>A0A061SUY5_9RHOB</name>
<gene>
    <name evidence="1" type="ORF">PM02_01020</name>
</gene>
<keyword evidence="2" id="KW-1185">Reference proteome</keyword>
<dbReference type="EMBL" id="JEMU01000001">
    <property type="protein sequence ID" value="KAJ04822.1"/>
    <property type="molecule type" value="Genomic_DNA"/>
</dbReference>
<dbReference type="AlphaFoldDB" id="A0A061SUY5"/>
<reference evidence="1 2" key="1">
    <citation type="journal article" date="2014" name="Genome Announc.">
        <title>Draft Genome Sequences of Two Isolates of the Roseobacter Group, Sulfitobacter sp. Strains 3SOLIMAR09 and 1FIGIMAR09, from Harbors of Mallorca Island (Mediterranean Sea).</title>
        <authorList>
            <person name="Mas-Llado M."/>
            <person name="Pina-Villalonga J.M."/>
            <person name="Brunet-Galmes I."/>
            <person name="Nogales B."/>
            <person name="Bosch R."/>
        </authorList>
    </citation>
    <scope>NUCLEOTIDE SEQUENCE [LARGE SCALE GENOMIC DNA]</scope>
    <source>
        <strain evidence="1 2">1FIGIMAR09</strain>
    </source>
</reference>
<dbReference type="Proteomes" id="UP000027337">
    <property type="component" value="Unassembled WGS sequence"/>
</dbReference>
<dbReference type="eggNOG" id="ENOG503456T">
    <property type="taxonomic scope" value="Bacteria"/>
</dbReference>
<evidence type="ECO:0000313" key="2">
    <source>
        <dbReference type="Proteomes" id="UP000027337"/>
    </source>
</evidence>
<dbReference type="RefSeq" id="WP_152542962.1">
    <property type="nucleotide sequence ID" value="NZ_JEMU01000001.1"/>
</dbReference>
<proteinExistence type="predicted"/>
<evidence type="ECO:0000313" key="1">
    <source>
        <dbReference type="EMBL" id="KAJ04822.1"/>
    </source>
</evidence>